<dbReference type="SUPFAM" id="SSF53756">
    <property type="entry name" value="UDP-Glycosyltransferase/glycogen phosphorylase"/>
    <property type="match status" value="1"/>
</dbReference>
<proteinExistence type="inferred from homology"/>
<dbReference type="InterPro" id="IPR051199">
    <property type="entry name" value="LPS_LOS_Heptosyltrfase"/>
</dbReference>
<dbReference type="InterPro" id="IPR011910">
    <property type="entry name" value="RfaF"/>
</dbReference>
<comment type="similarity">
    <text evidence="3">Belongs to the glycosyltransferase 9 family.</text>
</comment>
<protein>
    <recommendedName>
        <fullName evidence="4">lipopolysaccharide heptosyltransferase II</fullName>
        <ecNumber evidence="4">2.4.99.24</ecNumber>
    </recommendedName>
</protein>
<gene>
    <name evidence="6" type="ORF">METZ01_LOCUS35082</name>
</gene>
<evidence type="ECO:0000256" key="1">
    <source>
        <dbReference type="ARBA" id="ARBA00022676"/>
    </source>
</evidence>
<accession>A0A381QU89</accession>
<dbReference type="InterPro" id="IPR002201">
    <property type="entry name" value="Glyco_trans_9"/>
</dbReference>
<dbReference type="EC" id="2.4.99.24" evidence="4"/>
<evidence type="ECO:0000256" key="3">
    <source>
        <dbReference type="ARBA" id="ARBA00043995"/>
    </source>
</evidence>
<name>A0A381QU89_9ZZZZ</name>
<dbReference type="Gene3D" id="3.40.50.2000">
    <property type="entry name" value="Glycogen Phosphorylase B"/>
    <property type="match status" value="2"/>
</dbReference>
<reference evidence="6" key="1">
    <citation type="submission" date="2018-05" db="EMBL/GenBank/DDBJ databases">
        <authorList>
            <person name="Lanie J.A."/>
            <person name="Ng W.-L."/>
            <person name="Kazmierczak K.M."/>
            <person name="Andrzejewski T.M."/>
            <person name="Davidsen T.M."/>
            <person name="Wayne K.J."/>
            <person name="Tettelin H."/>
            <person name="Glass J.I."/>
            <person name="Rusch D."/>
            <person name="Podicherti R."/>
            <person name="Tsui H.-C.T."/>
            <person name="Winkler M.E."/>
        </authorList>
    </citation>
    <scope>NUCLEOTIDE SEQUENCE</scope>
</reference>
<evidence type="ECO:0000256" key="5">
    <source>
        <dbReference type="ARBA" id="ARBA00047503"/>
    </source>
</evidence>
<evidence type="ECO:0000313" key="6">
    <source>
        <dbReference type="EMBL" id="SUZ82228.1"/>
    </source>
</evidence>
<dbReference type="PANTHER" id="PTHR30160">
    <property type="entry name" value="TETRAACYLDISACCHARIDE 4'-KINASE-RELATED"/>
    <property type="match status" value="1"/>
</dbReference>
<evidence type="ECO:0000256" key="4">
    <source>
        <dbReference type="ARBA" id="ARBA00044042"/>
    </source>
</evidence>
<dbReference type="CDD" id="cd03789">
    <property type="entry name" value="GT9_LPS_heptosyltransferase"/>
    <property type="match status" value="1"/>
</dbReference>
<dbReference type="GO" id="GO:0009244">
    <property type="term" value="P:lipopolysaccharide core region biosynthetic process"/>
    <property type="evidence" value="ECO:0007669"/>
    <property type="project" value="TreeGrafter"/>
</dbReference>
<evidence type="ECO:0000256" key="2">
    <source>
        <dbReference type="ARBA" id="ARBA00022679"/>
    </source>
</evidence>
<dbReference type="NCBIfam" id="TIGR02195">
    <property type="entry name" value="heptsyl_trn_II"/>
    <property type="match status" value="1"/>
</dbReference>
<dbReference type="AlphaFoldDB" id="A0A381QU89"/>
<dbReference type="PANTHER" id="PTHR30160:SF7">
    <property type="entry name" value="ADP-HEPTOSE--LPS HEPTOSYLTRANSFERASE 2"/>
    <property type="match status" value="1"/>
</dbReference>
<keyword evidence="2" id="KW-0808">Transferase</keyword>
<sequence length="349" mass="38906">MLPALQSVDSLAVRCPNWVGDIVMATPVFECLRSNFPTATITALVRPYARGILEDAPWFDHIVDCQDKDWQGLKTIRQEFARLKPQFGLLLTNTTHSFLTFKFAALPRTYGYRRNLRKFLLTGGPNPIMEEGEIKPIPMQDYYLNLCRYLDLEIPTSPKPTLYISDTLASQGANRLKNYGIEAGDTVIGLNPGASFGSSKCWPTEYFAELAEQLQDRFGGKLLLLVGPGEEAIADRIIQASNAEIINTAKDRIDLAHLKPLIKRCNLLITNDTGPRHYAVAFDVPHIVLMGPTNAIYTANNLQMATVLQRQLPCVPCHKKTCPLGHHACMNEITPAMVIEAANNYLGHR</sequence>
<dbReference type="Pfam" id="PF01075">
    <property type="entry name" value="Glyco_transf_9"/>
    <property type="match status" value="1"/>
</dbReference>
<dbReference type="GO" id="GO:0008713">
    <property type="term" value="F:ADP-heptose-lipopolysaccharide heptosyltransferase activity"/>
    <property type="evidence" value="ECO:0007669"/>
    <property type="project" value="UniProtKB-EC"/>
</dbReference>
<keyword evidence="1" id="KW-0328">Glycosyltransferase</keyword>
<organism evidence="6">
    <name type="scientific">marine metagenome</name>
    <dbReference type="NCBI Taxonomy" id="408172"/>
    <lineage>
        <taxon>unclassified sequences</taxon>
        <taxon>metagenomes</taxon>
        <taxon>ecological metagenomes</taxon>
    </lineage>
</organism>
<dbReference type="GO" id="GO:0005829">
    <property type="term" value="C:cytosol"/>
    <property type="evidence" value="ECO:0007669"/>
    <property type="project" value="TreeGrafter"/>
</dbReference>
<dbReference type="EMBL" id="UINC01001497">
    <property type="protein sequence ID" value="SUZ82228.1"/>
    <property type="molecule type" value="Genomic_DNA"/>
</dbReference>
<comment type="catalytic activity">
    <reaction evidence="5">
        <text>an L-alpha-D-Hep-(1-&gt;5)-[alpha-Kdo-(2-&gt;4)]-alpha-Kdo-(2-&gt;6)-lipid A + ADP-L-glycero-beta-D-manno-heptose = an L-alpha-D-Hep-(1-&gt;3)-L-alpha-D-Hep-(1-&gt;5)-[alpha-Kdo-(2-&gt;4)]-alpha-Kdo-(2-&gt;6)-lipid A + ADP + H(+)</text>
        <dbReference type="Rhea" id="RHEA:74071"/>
        <dbReference type="ChEBI" id="CHEBI:15378"/>
        <dbReference type="ChEBI" id="CHEBI:61506"/>
        <dbReference type="ChEBI" id="CHEBI:193068"/>
        <dbReference type="ChEBI" id="CHEBI:193069"/>
        <dbReference type="ChEBI" id="CHEBI:456216"/>
        <dbReference type="EC" id="2.4.99.24"/>
    </reaction>
</comment>